<dbReference type="AlphaFoldDB" id="A0A7C4R7W0"/>
<evidence type="ECO:0000256" key="1">
    <source>
        <dbReference type="ARBA" id="ARBA00022679"/>
    </source>
</evidence>
<organism evidence="3">
    <name type="scientific">candidate division CPR3 bacterium</name>
    <dbReference type="NCBI Taxonomy" id="2268181"/>
    <lineage>
        <taxon>Bacteria</taxon>
        <taxon>Bacteria division CPR3</taxon>
    </lineage>
</organism>
<proteinExistence type="predicted"/>
<dbReference type="EMBL" id="DSYQ01000003">
    <property type="protein sequence ID" value="HGT70824.1"/>
    <property type="molecule type" value="Genomic_DNA"/>
</dbReference>
<protein>
    <recommendedName>
        <fullName evidence="2">Thymidylate synthase/dCMP hydroxymethylase domain-containing protein</fullName>
    </recommendedName>
</protein>
<keyword evidence="1" id="KW-0808">Transferase</keyword>
<evidence type="ECO:0000313" key="3">
    <source>
        <dbReference type="EMBL" id="HGT70824.1"/>
    </source>
</evidence>
<dbReference type="Pfam" id="PF00303">
    <property type="entry name" value="Thymidylat_synt"/>
    <property type="match status" value="1"/>
</dbReference>
<accession>A0A7C4R7W0</accession>
<evidence type="ECO:0000259" key="2">
    <source>
        <dbReference type="Pfam" id="PF00303"/>
    </source>
</evidence>
<gene>
    <name evidence="3" type="ORF">ENT43_01010</name>
</gene>
<comment type="caution">
    <text evidence="3">The sequence shown here is derived from an EMBL/GenBank/DDBJ whole genome shotgun (WGS) entry which is preliminary data.</text>
</comment>
<dbReference type="GO" id="GO:0016740">
    <property type="term" value="F:transferase activity"/>
    <property type="evidence" value="ECO:0007669"/>
    <property type="project" value="UniProtKB-KW"/>
</dbReference>
<dbReference type="InterPro" id="IPR036926">
    <property type="entry name" value="Thymidate_synth/dCMP_Mease_sf"/>
</dbReference>
<dbReference type="Gene3D" id="3.30.572.10">
    <property type="entry name" value="Thymidylate synthase/dCMP hydroxymethylase domain"/>
    <property type="match status" value="1"/>
</dbReference>
<dbReference type="InterPro" id="IPR023451">
    <property type="entry name" value="Thymidate_synth/dCMP_Mease_dom"/>
</dbReference>
<feature type="domain" description="Thymidylate synthase/dCMP hydroxymethylase" evidence="2">
    <location>
        <begin position="99"/>
        <end position="246"/>
    </location>
</feature>
<name>A0A7C4R7W0_UNCC3</name>
<dbReference type="SUPFAM" id="SSF55831">
    <property type="entry name" value="Thymidylate synthase/dCMP hydroxymethylase"/>
    <property type="match status" value="1"/>
</dbReference>
<sequence>MGKGSIPVISVSGNSISEAWQKAFLEVYEKGVRVATPKHQEGVTPLGWDAAVLVEVTDPLSQPRFHKAAVPGLFDDLEIYRLEVIYGIHNFWVGDGWDYTYHERIFEYKTKDGTIINQITNMIAQIKQNFVEKGRVSGRDFQVTSWMPWNDPFVDDPPCFQRAHFRLLKNEEGEGFLLDMGTDWRSRDLFKAWLMNVFAFTDLQRIIAKRVSEALGVPVTPGKYIDYSNSLHLYGAYADGINGAVRMINARSFEDLTTDTSADEMCEEMTIEARRLTAARLDAFKKGTVGKGASKETLKDLGYDIKNFPYPPEWDE</sequence>
<reference evidence="3" key="1">
    <citation type="journal article" date="2020" name="mSystems">
        <title>Genome- and Community-Level Interaction Insights into Carbon Utilization and Element Cycling Functions of Hydrothermarchaeota in Hydrothermal Sediment.</title>
        <authorList>
            <person name="Zhou Z."/>
            <person name="Liu Y."/>
            <person name="Xu W."/>
            <person name="Pan J."/>
            <person name="Luo Z.H."/>
            <person name="Li M."/>
        </authorList>
    </citation>
    <scope>NUCLEOTIDE SEQUENCE [LARGE SCALE GENOMIC DNA]</scope>
    <source>
        <strain evidence="3">SpSt-579</strain>
    </source>
</reference>